<evidence type="ECO:0000313" key="2">
    <source>
        <dbReference type="EMBL" id="NOV42403.1"/>
    </source>
</evidence>
<dbReference type="Proteomes" id="UP000821866">
    <property type="component" value="Chromosome 2"/>
</dbReference>
<sequence length="200" mass="22288">MATPLLDMLCRILSSLPPAALGDLQKKDWFGLPQVNEISVPAAAETIRIYLLSVSGLKKRLSLIGMAYCSLIKLNALWPWMLYCVDSTKLDDSNLRCALDTMCRLSGRDLGYCSLIKEPYQYYCFVTSHEESLTKSTLSCFCLSSPFPCVAVYQAPEQGVLSSFTLCVLEQLFGGTPAKFRRGIYPSPTSAFEAARKYYQ</sequence>
<protein>
    <submittedName>
        <fullName evidence="2">Putative secreted protein ovary overexpressed</fullName>
    </submittedName>
</protein>
<dbReference type="EMBL" id="GHWJ01009666">
    <property type="protein sequence ID" value="NOV42403.1"/>
    <property type="molecule type" value="Transcribed_RNA"/>
</dbReference>
<organism evidence="2">
    <name type="scientific">Rhipicephalus microplus</name>
    <name type="common">Cattle tick</name>
    <name type="synonym">Boophilus microplus</name>
    <dbReference type="NCBI Taxonomy" id="6941"/>
    <lineage>
        <taxon>Eukaryota</taxon>
        <taxon>Metazoa</taxon>
        <taxon>Ecdysozoa</taxon>
        <taxon>Arthropoda</taxon>
        <taxon>Chelicerata</taxon>
        <taxon>Arachnida</taxon>
        <taxon>Acari</taxon>
        <taxon>Parasitiformes</taxon>
        <taxon>Ixodida</taxon>
        <taxon>Ixodoidea</taxon>
        <taxon>Ixodidae</taxon>
        <taxon>Rhipicephalinae</taxon>
        <taxon>Rhipicephalus</taxon>
        <taxon>Boophilus</taxon>
    </lineage>
</organism>
<evidence type="ECO:0000313" key="1">
    <source>
        <dbReference type="EMBL" id="KAH8033552.1"/>
    </source>
</evidence>
<reference evidence="2" key="1">
    <citation type="submission" date="2019-09" db="EMBL/GenBank/DDBJ databases">
        <title>Organ-specific transcriptomic study of the physiology of the cattle tick, Rhipicephalus microplus.</title>
        <authorList>
            <person name="Tirloni L."/>
            <person name="Braz G."/>
            <person name="Gandara A.C.P."/>
            <person name="Sabadin G.A."/>
            <person name="da Silva R.M."/>
            <person name="Guizzo M.G."/>
            <person name="Machado J.A."/>
            <person name="Costa E.P."/>
            <person name="Gomes H.F."/>
            <person name="Moraes J."/>
            <person name="Mota M.B.S."/>
            <person name="Mesquita R.D."/>
            <person name="Alvarenga P.H."/>
            <person name="Alves F."/>
            <person name="Seixas A."/>
            <person name="da Fonseca R.N."/>
            <person name="Fogaca A."/>
            <person name="Logullo C."/>
            <person name="Tanaka A."/>
            <person name="Daffre S."/>
            <person name="Termignoni C."/>
            <person name="Vaz I.S.Jr."/>
            <person name="Oliveira P.L."/>
            <person name="Ribeiro J.M."/>
        </authorList>
    </citation>
    <scope>NUCLEOTIDE SEQUENCE</scope>
    <source>
        <strain evidence="2">Porto Alegre</strain>
    </source>
</reference>
<name>A0A6M2D824_RHIMP</name>
<reference evidence="1" key="2">
    <citation type="journal article" date="2020" name="Cell">
        <title>Large-Scale Comparative Analyses of Tick Genomes Elucidate Their Genetic Diversity and Vector Capacities.</title>
        <authorList>
            <consortium name="Tick Genome and Microbiome Consortium (TIGMIC)"/>
            <person name="Jia N."/>
            <person name="Wang J."/>
            <person name="Shi W."/>
            <person name="Du L."/>
            <person name="Sun Y."/>
            <person name="Zhan W."/>
            <person name="Jiang J.F."/>
            <person name="Wang Q."/>
            <person name="Zhang B."/>
            <person name="Ji P."/>
            <person name="Bell-Sakyi L."/>
            <person name="Cui X.M."/>
            <person name="Yuan T.T."/>
            <person name="Jiang B.G."/>
            <person name="Yang W.F."/>
            <person name="Lam T.T."/>
            <person name="Chang Q.C."/>
            <person name="Ding S.J."/>
            <person name="Wang X.J."/>
            <person name="Zhu J.G."/>
            <person name="Ruan X.D."/>
            <person name="Zhao L."/>
            <person name="Wei J.T."/>
            <person name="Ye R.Z."/>
            <person name="Que T.C."/>
            <person name="Du C.H."/>
            <person name="Zhou Y.H."/>
            <person name="Cheng J.X."/>
            <person name="Dai P.F."/>
            <person name="Guo W.B."/>
            <person name="Han X.H."/>
            <person name="Huang E.J."/>
            <person name="Li L.F."/>
            <person name="Wei W."/>
            <person name="Gao Y.C."/>
            <person name="Liu J.Z."/>
            <person name="Shao H.Z."/>
            <person name="Wang X."/>
            <person name="Wang C.C."/>
            <person name="Yang T.C."/>
            <person name="Huo Q.B."/>
            <person name="Li W."/>
            <person name="Chen H.Y."/>
            <person name="Chen S.E."/>
            <person name="Zhou L.G."/>
            <person name="Ni X.B."/>
            <person name="Tian J.H."/>
            <person name="Sheng Y."/>
            <person name="Liu T."/>
            <person name="Pan Y.S."/>
            <person name="Xia L.Y."/>
            <person name="Li J."/>
            <person name="Zhao F."/>
            <person name="Cao W.C."/>
        </authorList>
    </citation>
    <scope>NUCLEOTIDE SEQUENCE</scope>
    <source>
        <strain evidence="1">Rmic-2018</strain>
    </source>
</reference>
<reference evidence="1" key="3">
    <citation type="submission" date="2021-09" db="EMBL/GenBank/DDBJ databases">
        <authorList>
            <person name="Jia N."/>
            <person name="Wang J."/>
            <person name="Shi W."/>
            <person name="Du L."/>
            <person name="Sun Y."/>
            <person name="Zhan W."/>
            <person name="Jiang J."/>
            <person name="Wang Q."/>
            <person name="Zhang B."/>
            <person name="Ji P."/>
            <person name="Sakyi L.B."/>
            <person name="Cui X."/>
            <person name="Yuan T."/>
            <person name="Jiang B."/>
            <person name="Yang W."/>
            <person name="Lam T.T.-Y."/>
            <person name="Chang Q."/>
            <person name="Ding S."/>
            <person name="Wang X."/>
            <person name="Zhu J."/>
            <person name="Ruan X."/>
            <person name="Zhao L."/>
            <person name="Wei J."/>
            <person name="Que T."/>
            <person name="Du C."/>
            <person name="Cheng J."/>
            <person name="Dai P."/>
            <person name="Han X."/>
            <person name="Huang E."/>
            <person name="Gao Y."/>
            <person name="Liu J."/>
            <person name="Shao H."/>
            <person name="Ye R."/>
            <person name="Li L."/>
            <person name="Wei W."/>
            <person name="Wang X."/>
            <person name="Wang C."/>
            <person name="Huo Q."/>
            <person name="Li W."/>
            <person name="Guo W."/>
            <person name="Chen H."/>
            <person name="Chen S."/>
            <person name="Zhou L."/>
            <person name="Zhou L."/>
            <person name="Ni X."/>
            <person name="Tian J."/>
            <person name="Zhou Y."/>
            <person name="Sheng Y."/>
            <person name="Liu T."/>
            <person name="Pan Y."/>
            <person name="Xia L."/>
            <person name="Li J."/>
            <person name="Zhao F."/>
            <person name="Cao W."/>
        </authorList>
    </citation>
    <scope>NUCLEOTIDE SEQUENCE</scope>
    <source>
        <strain evidence="1">Rmic-2018</strain>
        <tissue evidence="1">Larvae</tissue>
    </source>
</reference>
<dbReference type="EMBL" id="JABSTU010000004">
    <property type="protein sequence ID" value="KAH8033552.1"/>
    <property type="molecule type" value="Genomic_DNA"/>
</dbReference>
<gene>
    <name evidence="1" type="ORF">HPB51_013629</name>
</gene>
<keyword evidence="3" id="KW-1185">Reference proteome</keyword>
<accession>A0A6M2D824</accession>
<evidence type="ECO:0000313" key="3">
    <source>
        <dbReference type="Proteomes" id="UP000821866"/>
    </source>
</evidence>
<dbReference type="AlphaFoldDB" id="A0A6M2D824"/>
<dbReference type="VEuPathDB" id="VectorBase:LOC119164507"/>
<proteinExistence type="predicted"/>